<reference evidence="1" key="1">
    <citation type="submission" date="2023-02" db="EMBL/GenBank/DDBJ databases">
        <title>Description and genomic characterization of Salipiger bruguierae sp. nov., isolated from the sediment of mangrove plant Bruguiera sexangula.</title>
        <authorList>
            <person name="Long M."/>
        </authorList>
    </citation>
    <scope>NUCLEOTIDE SEQUENCE</scope>
    <source>
        <strain evidence="1">H15</strain>
    </source>
</reference>
<evidence type="ECO:0008006" key="2">
    <source>
        <dbReference type="Google" id="ProtNLM"/>
    </source>
</evidence>
<gene>
    <name evidence="1" type="ORF">PVT71_12380</name>
</gene>
<dbReference type="EMBL" id="CP123384">
    <property type="protein sequence ID" value="XCC93266.1"/>
    <property type="molecule type" value="Genomic_DNA"/>
</dbReference>
<dbReference type="RefSeq" id="WP_353472089.1">
    <property type="nucleotide sequence ID" value="NZ_CP123384.1"/>
</dbReference>
<accession>A0AAU8AFP1</accession>
<dbReference type="AlphaFoldDB" id="A0AAU8AFP1"/>
<protein>
    <recommendedName>
        <fullName evidence="2">RepB-like DNA primase domain-containing protein</fullName>
    </recommendedName>
</protein>
<evidence type="ECO:0000313" key="1">
    <source>
        <dbReference type="EMBL" id="XCC93266.1"/>
    </source>
</evidence>
<name>A0AAU8AFP1_9RHOB</name>
<sequence length="1064" mass="116186">MPKDTNDSGVLRVDTDAALRHANTLARIDASGGVGARVSIWATPDPDDFARGDAFEYTGDQQALRAFVEAHADCNIYLKPARYASGRTGPNAKKDDIEHLRCVHVDLDFGDHGSEAELRAGLMCCEFEPSMVVATGGGLHAYWLLPEAVERQGVHMFGSLIELANQGVRQMIGAAPDGTFDLSRWLRLAGTINFPNAKKREKGRVPVPVLLEQPDTGERFDVVAEVAAMASHAPKAEAREGASGDVPEVYIAQVEGAVASAKEQHDGDKLAEGLCAAFPTRKHLCTLIETRKEISGDRSGALMSLASKLQSAGVHDVRAFGLLVLTSPPLLEHCAKGGDVARTLARAWRRTATYKGEWLDDARLDLWAQGVPDAPSGTWSGDMKRWHKLWSQGLAHLAGLQAAPAVGVAGDRGFSLDLPEQPAPVFWLSMAEMLLQVPDLMREAQQGACEPTDLLRGMPPDSKKPDRKALASLVGEVLKLREEEAQLLVEATHEALTRDRAQIAAAEKLAQHVGSGPDERAMVVWADMPNQIALASDVFDALAARETKDRIVRVGLNSMATVVERRMVDIVGDKYLDEEQRDLVRPVAHVFQAAGAASICEPHLAVFKPARDKLQPMRLAPEFWAQHGQNPDHVGKLPELAAVSPVPLWLPNGKRIDRQGLDAETGIYIAGNDIALDPAQFATPQEAFEFIRKTMFPQLLTVDDNDLLGAMLFLATSIYTSMLDTRPGFLVTAGEQETGKSMLAHGVSYLLTGQVAPMLNLPSREEEIEKTLTALIMARMPLITFDNLGTSSALDSAKLDMALTAPTYSGRILGGSNIFEGPQRGVIVFTGNHISLAGDMASRVVPIHLSRPPDHEFERTSWRGIIDANRARILSAVARIVTEPSEPCKVASRFPMWDDMIRAPLEQAAAKLGMKVTLGEQIRDARKEAAEKGPKVINRHTLDALALLAAHGLLDPDGFTAAQVREAVTKAERTKRVPPEALQWVKLSNFCPPESKKIAPRTMGKFLADLTRTYGLKSPMRFTREDRSEAKKPPILRLEHPDRQAVLERMTAHPEQFFDLDHPD</sequence>
<proteinExistence type="predicted"/>
<organism evidence="1">
    <name type="scientific">Alloyangia sp. H15</name>
    <dbReference type="NCBI Taxonomy" id="3029062"/>
    <lineage>
        <taxon>Bacteria</taxon>
        <taxon>Pseudomonadati</taxon>
        <taxon>Pseudomonadota</taxon>
        <taxon>Alphaproteobacteria</taxon>
        <taxon>Rhodobacterales</taxon>
        <taxon>Roseobacteraceae</taxon>
        <taxon>Alloyangia</taxon>
    </lineage>
</organism>